<name>A0A7D7IKC2_9ORTO</name>
<dbReference type="EMBL" id="MT153527">
    <property type="protein sequence ID" value="QMP82327.1"/>
    <property type="molecule type" value="Viral_cRNA"/>
</dbReference>
<protein>
    <submittedName>
        <fullName evidence="1">Polymerase PB2</fullName>
    </submittedName>
</protein>
<proteinExistence type="predicted"/>
<accession>A0A7D7IKC2</accession>
<organism evidence="1">
    <name type="scientific">Coleopteran orthomyxo-related virus OKIAV184</name>
    <dbReference type="NCBI Taxonomy" id="2746264"/>
    <lineage>
        <taxon>Viruses</taxon>
        <taxon>Riboviria</taxon>
        <taxon>Orthornavirae</taxon>
        <taxon>Negarnaviricota</taxon>
        <taxon>Polyploviricotina</taxon>
        <taxon>Insthoviricetes</taxon>
        <taxon>Articulavirales</taxon>
        <taxon>Orthomyxoviridae</taxon>
    </lineage>
</organism>
<reference evidence="1" key="2">
    <citation type="submission" date="2020-03" db="EMBL/GenBank/DDBJ databases">
        <authorList>
            <person name="Kafer S."/>
            <person name="Paraskevopoulou S."/>
            <person name="Zirkel F."/>
            <person name="Wieseke N."/>
            <person name="Donath A."/>
            <person name="Petersen M."/>
            <person name="Jones T.C."/>
            <person name="Liu S."/>
            <person name="Zhou X."/>
            <person name="Middendorf M."/>
            <person name="Junglen S."/>
            <person name="Misof B."/>
            <person name="Drosten C."/>
        </authorList>
    </citation>
    <scope>NUCLEOTIDE SEQUENCE</scope>
    <source>
        <strain evidence="1">OKIAV184</strain>
    </source>
</reference>
<reference evidence="1" key="1">
    <citation type="journal article" date="2019" name="PLoS Pathog.">
        <title>Re-assessing the diversity of negative strand RNA viruses in insects.</title>
        <authorList>
            <person name="Kafer S."/>
            <person name="Paraskevopoulou S."/>
            <person name="Zirkel F."/>
            <person name="Wieseke N."/>
            <person name="Donath A."/>
            <person name="Petersen M."/>
            <person name="Jones T.C."/>
            <person name="Liu S."/>
            <person name="Zhou X."/>
            <person name="Middendorf M."/>
            <person name="Junglen S."/>
            <person name="Misof B."/>
            <person name="Drosten C."/>
        </authorList>
    </citation>
    <scope>NUCLEOTIDE SEQUENCE</scope>
    <source>
        <strain evidence="1">OKIAV184</strain>
    </source>
</reference>
<evidence type="ECO:0000313" key="1">
    <source>
        <dbReference type="EMBL" id="QMP82327.1"/>
    </source>
</evidence>
<sequence>MPDKETILKAVRHINKMKQGSVEILRKMQMLNMKLMERASKCTKDPNPLASTMTLMNKKYPLSIDRELSKKYKVPSRFLQNAKCESSRWEEDMHISGRILCKKEAVDWWIEEAVLPNEDTKRVVQILYESHEKAVELFFSINWRLCRIKWGKPVLERRMVKTRIPLLAIPKHLREDVIKEALFPEYTLPNRMLTNETLEKVKELINVSISSRMLLSRQIRIVLNSLDPSERVLPMLPNSSDDTVPLKHALCHTNYVITNYKIESRQQAQDMYTPLEIFINSLVFEGKLAKMSAGDVKEIADNTYILGNSIQVILIEKDLPKTIQTKWIRTLYNLQCDLEYTFGELTVSPEPSQSGVLTHTNLSGVIKDVREKQETIHYKMGALRGNFTHLCTSLITVTSNYTEPKAIKHLLAEIAAYIGWGWVRTTGKNQKEAENEIRVNVIREPWKVIGGDRRAFAKIGTDEDEEWKCGNYTIRKDTEYFKSSLYQLEITDDMNIKNPHTDQIIEIRVPRTNLRTFSEEIQCEDTRMLNHFSFKKTIRNRTHYYSLNFTELIRKIKEGDFIWKNVYFRKFMGANSRSVSQLARYSLSNMVHGDVYNEAVIILLYCFANPDPMATSMSPPKFFTKTGHCVDIDALEGIFTYNDRKERYELFGTKMTDKSTRLNRASILEGAIYGYRLSSIVDPTKPLMSYKSLDVNYSRIPNGSTYRTYICGAPYMATKDTLMKNQVKRTMNRQMKEWIDSLSSKGDILFGKRNNLDLDDSDDEVDAKKAKLDDLFCDDFSDEDNFFGDEMIESSD</sequence>